<reference evidence="2 5" key="2">
    <citation type="submission" date="2019-07" db="EMBL/GenBank/DDBJ databases">
        <title>Whole genome shotgun sequence of Halomonas cupida NBRC 102219.</title>
        <authorList>
            <person name="Hosoyama A."/>
            <person name="Uohara A."/>
            <person name="Ohji S."/>
            <person name="Ichikawa N."/>
        </authorList>
    </citation>
    <scope>NUCLEOTIDE SEQUENCE [LARGE SCALE GENOMIC DNA]</scope>
    <source>
        <strain evidence="2 5">NBRC 102219</strain>
    </source>
</reference>
<name>A0A1M7K867_9GAMM</name>
<dbReference type="PANTHER" id="PTHR11786">
    <property type="entry name" value="N-HYDROXYARYLAMINE O-ACETYLTRANSFERASE"/>
    <property type="match status" value="1"/>
</dbReference>
<sequence length="288" mass="32922">MTSRERFEACGESGEREEGLDLQAYLSRLEYTGPLTPTVELLETLVARHMATIPFEAIDVMLGQGVALNPAIMDRKMLDEGRGGYCFEHASLFGRTLRRLGYRVEPLLARVWVHRDPKDGVPAASHAALNVQAGDRLWLVDVGFGGMMPNVPLAWRLDEPQQTVFGDFRLVRSDDGYMVETARDDLWMPLYEILDFRWKSVDFDVANHYVAEHPDSHFRHDLVVARTEEETRYTLSGNRFRITRRGNVIEERLLDAHELGDVLGRHFGLSLRAEWQPMLERVAAKGDR</sequence>
<dbReference type="AlphaFoldDB" id="A0A1M7K867"/>
<protein>
    <submittedName>
        <fullName evidence="2">Arylamine N-acetyltransferase</fullName>
    </submittedName>
    <submittedName>
        <fullName evidence="3">N-hydroxyarylamine O-acetyltransferase</fullName>
    </submittedName>
</protein>
<comment type="similarity">
    <text evidence="1">Belongs to the arylamine N-acetyltransferase family.</text>
</comment>
<dbReference type="EMBL" id="FRCA01000010">
    <property type="protein sequence ID" value="SHM61428.1"/>
    <property type="molecule type" value="Genomic_DNA"/>
</dbReference>
<keyword evidence="3" id="KW-0808">Transferase</keyword>
<dbReference type="EMBL" id="BJXU01000121">
    <property type="protein sequence ID" value="GEN24976.1"/>
    <property type="molecule type" value="Genomic_DNA"/>
</dbReference>
<dbReference type="Gene3D" id="3.30.2140.10">
    <property type="entry name" value="Arylamine N-acetyltransferase"/>
    <property type="match status" value="1"/>
</dbReference>
<dbReference type="Gene3D" id="2.40.128.150">
    <property type="entry name" value="Cysteine proteinases"/>
    <property type="match status" value="1"/>
</dbReference>
<evidence type="ECO:0000313" key="2">
    <source>
        <dbReference type="EMBL" id="GEN24976.1"/>
    </source>
</evidence>
<dbReference type="InterPro" id="IPR038765">
    <property type="entry name" value="Papain-like_cys_pep_sf"/>
</dbReference>
<dbReference type="Proteomes" id="UP000321726">
    <property type="component" value="Unassembled WGS sequence"/>
</dbReference>
<evidence type="ECO:0000313" key="4">
    <source>
        <dbReference type="Proteomes" id="UP000184123"/>
    </source>
</evidence>
<keyword evidence="5" id="KW-1185">Reference proteome</keyword>
<gene>
    <name evidence="2" type="ORF">HCU01_29250</name>
    <name evidence="3" type="ORF">SAMN05660971_03389</name>
</gene>
<dbReference type="InterPro" id="IPR001447">
    <property type="entry name" value="Arylamine_N-AcTrfase"/>
</dbReference>
<dbReference type="RefSeq" id="WP_073436398.1">
    <property type="nucleotide sequence ID" value="NZ_BJXU01000121.1"/>
</dbReference>
<dbReference type="PANTHER" id="PTHR11786:SF0">
    <property type="entry name" value="ARYLAMINE N-ACETYLTRANSFERASE 4-RELATED"/>
    <property type="match status" value="1"/>
</dbReference>
<evidence type="ECO:0000313" key="3">
    <source>
        <dbReference type="EMBL" id="SHM61428.1"/>
    </source>
</evidence>
<organism evidence="3 4">
    <name type="scientific">Halomonas cupida</name>
    <dbReference type="NCBI Taxonomy" id="44933"/>
    <lineage>
        <taxon>Bacteria</taxon>
        <taxon>Pseudomonadati</taxon>
        <taxon>Pseudomonadota</taxon>
        <taxon>Gammaproteobacteria</taxon>
        <taxon>Oceanospirillales</taxon>
        <taxon>Halomonadaceae</taxon>
        <taxon>Halomonas</taxon>
    </lineage>
</organism>
<dbReference type="SUPFAM" id="SSF54001">
    <property type="entry name" value="Cysteine proteinases"/>
    <property type="match status" value="1"/>
</dbReference>
<evidence type="ECO:0000256" key="1">
    <source>
        <dbReference type="ARBA" id="ARBA00006547"/>
    </source>
</evidence>
<dbReference type="Pfam" id="PF00797">
    <property type="entry name" value="Acetyltransf_2"/>
    <property type="match status" value="1"/>
</dbReference>
<dbReference type="STRING" id="44933.SAMN05660971_03389"/>
<dbReference type="GO" id="GO:0016407">
    <property type="term" value="F:acetyltransferase activity"/>
    <property type="evidence" value="ECO:0007669"/>
    <property type="project" value="InterPro"/>
</dbReference>
<accession>A0A1M7K867</accession>
<proteinExistence type="inferred from homology"/>
<evidence type="ECO:0000313" key="5">
    <source>
        <dbReference type="Proteomes" id="UP000321726"/>
    </source>
</evidence>
<reference evidence="3 4" key="1">
    <citation type="submission" date="2016-11" db="EMBL/GenBank/DDBJ databases">
        <authorList>
            <person name="Jaros S."/>
            <person name="Januszkiewicz K."/>
            <person name="Wedrychowicz H."/>
        </authorList>
    </citation>
    <scope>NUCLEOTIDE SEQUENCE [LARGE SCALE GENOMIC DNA]</scope>
    <source>
        <strain evidence="3 4">DSM 4740</strain>
    </source>
</reference>
<dbReference type="Proteomes" id="UP000184123">
    <property type="component" value="Unassembled WGS sequence"/>
</dbReference>
<dbReference type="OrthoDB" id="7181050at2"/>